<dbReference type="InterPro" id="IPR017437">
    <property type="entry name" value="ATP-NAD_kinase_PpnK-typ_C"/>
</dbReference>
<evidence type="ECO:0000256" key="5">
    <source>
        <dbReference type="ARBA" id="ARBA00022857"/>
    </source>
</evidence>
<keyword evidence="3" id="KW-0808">Transferase</keyword>
<evidence type="ECO:0000313" key="8">
    <source>
        <dbReference type="Proteomes" id="UP000265020"/>
    </source>
</evidence>
<dbReference type="Ensembl" id="ENSCVAT00000023963.1">
    <property type="protein sequence ID" value="ENSCVAP00000015790.1"/>
    <property type="gene ID" value="ENSCVAG00000018685.1"/>
</dbReference>
<dbReference type="EC" id="2.7.1.23" evidence="2"/>
<evidence type="ECO:0000256" key="3">
    <source>
        <dbReference type="ARBA" id="ARBA00022679"/>
    </source>
</evidence>
<dbReference type="PANTHER" id="PTHR20275:SF29">
    <property type="entry name" value="NAD(+) KINASE"/>
    <property type="match status" value="1"/>
</dbReference>
<reference evidence="7" key="1">
    <citation type="submission" date="2025-08" db="UniProtKB">
        <authorList>
            <consortium name="Ensembl"/>
        </authorList>
    </citation>
    <scope>IDENTIFICATION</scope>
</reference>
<organism evidence="7 8">
    <name type="scientific">Cyprinodon variegatus</name>
    <name type="common">Sheepshead minnow</name>
    <dbReference type="NCBI Taxonomy" id="28743"/>
    <lineage>
        <taxon>Eukaryota</taxon>
        <taxon>Metazoa</taxon>
        <taxon>Chordata</taxon>
        <taxon>Craniata</taxon>
        <taxon>Vertebrata</taxon>
        <taxon>Euteleostomi</taxon>
        <taxon>Actinopterygii</taxon>
        <taxon>Neopterygii</taxon>
        <taxon>Teleostei</taxon>
        <taxon>Neoteleostei</taxon>
        <taxon>Acanthomorphata</taxon>
        <taxon>Ovalentaria</taxon>
        <taxon>Atherinomorphae</taxon>
        <taxon>Cyprinodontiformes</taxon>
        <taxon>Cyprinodontidae</taxon>
        <taxon>Cyprinodon</taxon>
    </lineage>
</organism>
<dbReference type="AlphaFoldDB" id="A0A3Q2G1Q9"/>
<dbReference type="InterPro" id="IPR002504">
    <property type="entry name" value="NADK"/>
</dbReference>
<keyword evidence="5" id="KW-0521">NADP</keyword>
<dbReference type="FunFam" id="2.60.200.30:FF:000003">
    <property type="entry name" value="NAD kinase b"/>
    <property type="match status" value="1"/>
</dbReference>
<accession>A0A3Q2G1Q9</accession>
<comment type="similarity">
    <text evidence="1">Belongs to the NAD kinase family.</text>
</comment>
<dbReference type="Gene3D" id="2.60.200.30">
    <property type="entry name" value="Probable inorganic polyphosphate/atp-NAD kinase, domain 2"/>
    <property type="match status" value="1"/>
</dbReference>
<evidence type="ECO:0000256" key="6">
    <source>
        <dbReference type="ARBA" id="ARBA00023027"/>
    </source>
</evidence>
<dbReference type="PANTHER" id="PTHR20275">
    <property type="entry name" value="NAD KINASE"/>
    <property type="match status" value="1"/>
</dbReference>
<dbReference type="HAMAP" id="MF_00361">
    <property type="entry name" value="NAD_kinase"/>
    <property type="match status" value="1"/>
</dbReference>
<keyword evidence="4" id="KW-0418">Kinase</keyword>
<keyword evidence="8" id="KW-1185">Reference proteome</keyword>
<proteinExistence type="inferred from homology"/>
<dbReference type="GeneTree" id="ENSGT00940000165431"/>
<reference evidence="7" key="2">
    <citation type="submission" date="2025-09" db="UniProtKB">
        <authorList>
            <consortium name="Ensembl"/>
        </authorList>
    </citation>
    <scope>IDENTIFICATION</scope>
</reference>
<keyword evidence="6" id="KW-0520">NAD</keyword>
<name>A0A3Q2G1Q9_CYPVA</name>
<dbReference type="Proteomes" id="UP000265020">
    <property type="component" value="Unassembled WGS sequence"/>
</dbReference>
<dbReference type="OMA" id="QYLCNID"/>
<dbReference type="Pfam" id="PF01513">
    <property type="entry name" value="NAD_kinase"/>
    <property type="match status" value="1"/>
</dbReference>
<dbReference type="InterPro" id="IPR017438">
    <property type="entry name" value="ATP-NAD_kinase_N"/>
</dbReference>
<sequence length="362" mass="40273">KLYLCLLSPPGVNLLWMITLHIQDPASQRLTWNKAPVNVLVIRKIRDESLVEPFKELCRFLVEEKQMMVYVERRVADDATLSKDETFGSIRNQLCTFREGYDDISDCIDLIICLGGDGTLLYASSLFQGSVPPVMAFHLGSLGFLTPFKFDSYRTEVAKVLEGNAAITLRSRLKVKVVKDMLQRAPHCLCLCSCVQVLNEVVVDRGPSSYLSNVDLYLDGRLITSVQGDGVIVSTPTGSTAYAAAAGASMIHPNVPAIMVTPICPHSLSFRPIVVPAGVELMITLSPDARNNVWVSFDGRRRQEIQHGDCIKITTSCYPVPSICCHDLVYDWFESLAQCLHWNVRKRQARLTDVSDSSDTEN</sequence>
<evidence type="ECO:0000313" key="7">
    <source>
        <dbReference type="Ensembl" id="ENSCVAP00000015790.1"/>
    </source>
</evidence>
<evidence type="ECO:0000256" key="4">
    <source>
        <dbReference type="ARBA" id="ARBA00022777"/>
    </source>
</evidence>
<protein>
    <recommendedName>
        <fullName evidence="2">NAD(+) kinase</fullName>
        <ecNumber evidence="2">2.7.1.23</ecNumber>
    </recommendedName>
</protein>
<dbReference type="Pfam" id="PF20143">
    <property type="entry name" value="NAD_kinase_C"/>
    <property type="match status" value="1"/>
</dbReference>
<evidence type="ECO:0000256" key="1">
    <source>
        <dbReference type="ARBA" id="ARBA00010995"/>
    </source>
</evidence>
<dbReference type="SUPFAM" id="SSF111331">
    <property type="entry name" value="NAD kinase/diacylglycerol kinase-like"/>
    <property type="match status" value="1"/>
</dbReference>
<dbReference type="InterPro" id="IPR016064">
    <property type="entry name" value="NAD/diacylglycerol_kinase_sf"/>
</dbReference>
<evidence type="ECO:0000256" key="2">
    <source>
        <dbReference type="ARBA" id="ARBA00012120"/>
    </source>
</evidence>
<dbReference type="GO" id="GO:0003951">
    <property type="term" value="F:NAD+ kinase activity"/>
    <property type="evidence" value="ECO:0007669"/>
    <property type="project" value="UniProtKB-EC"/>
</dbReference>
<dbReference type="GO" id="GO:0006741">
    <property type="term" value="P:NADP+ biosynthetic process"/>
    <property type="evidence" value="ECO:0007669"/>
    <property type="project" value="InterPro"/>
</dbReference>
<dbReference type="GO" id="GO:0019674">
    <property type="term" value="P:NAD+ metabolic process"/>
    <property type="evidence" value="ECO:0007669"/>
    <property type="project" value="InterPro"/>
</dbReference>
<dbReference type="Gene3D" id="3.40.50.10330">
    <property type="entry name" value="Probable inorganic polyphosphate/atp-NAD kinase, domain 1"/>
    <property type="match status" value="1"/>
</dbReference>